<name>A0A381VVF0_9ZZZZ</name>
<feature type="transmembrane region" description="Helical" evidence="1">
    <location>
        <begin position="158"/>
        <end position="186"/>
    </location>
</feature>
<gene>
    <name evidence="2" type="ORF">METZ01_LOCUS97140</name>
</gene>
<feature type="transmembrane region" description="Helical" evidence="1">
    <location>
        <begin position="98"/>
        <end position="118"/>
    </location>
</feature>
<feature type="transmembrane region" description="Helical" evidence="1">
    <location>
        <begin position="330"/>
        <end position="353"/>
    </location>
</feature>
<feature type="transmembrane region" description="Helical" evidence="1">
    <location>
        <begin position="59"/>
        <end position="77"/>
    </location>
</feature>
<feature type="transmembrane region" description="Helical" evidence="1">
    <location>
        <begin position="478"/>
        <end position="496"/>
    </location>
</feature>
<feature type="transmembrane region" description="Helical" evidence="1">
    <location>
        <begin position="29"/>
        <end position="53"/>
    </location>
</feature>
<keyword evidence="1" id="KW-0472">Membrane</keyword>
<feature type="transmembrane region" description="Helical" evidence="1">
    <location>
        <begin position="508"/>
        <end position="526"/>
    </location>
</feature>
<accession>A0A381VVF0</accession>
<sequence length="659" mass="75349">MFLADILMIMVICGIFVFRLQIVDTRSELVALTVLLGLGLKSLFIFLFIMFRVQPSLDLQLILTAGALLTYILWLWPQKSFSSIVFKFKQERFVHTKTFGIVGVLFTLGITYAFYFPITGADGIWYHVKGMVYFHEARFDSERIISQFRQYPPMIGLLYAWLISGNIERLPIIFPVLYFCLLIVVFHRLWDHSKNSKIAAFGTLVLGTTPYLWWHSFLPFLDLTAAVFFTSGILYWFSLLKKNLMSPEGINIPQNKSLAILSGLMFGFSSWTRPEFVLFSALPLFLLVCIFDRNEKSTSERESIILRFGLASLILPSLWFAVLLNFDGPLYSGITELVMACVGLWLGFGLILSKVVRFPYKISRLVVITSATFCLIGLVYVLPPDISLWNTLSIRVFRFFAVHIFFTGTIFLVLFVFSEKLEQLALEEKTLGVLLLLLLSAQFYLYAYSGLKWPTLSHYVENTFIHPGNSINLSDTRGALAIYPAFVFFIFCFHNIRDKIRSGRIRWFLFAIIGVNLVVIISIFAGPRVKYMAENLSKSYEELAESSGPSDMSNQFKKTYRVAHQLKKHVVRDQILLLPPGNREGSFRSVMTQVLFSQRLIFANDSYLWKNFKKRGSPPLVVTKQVGGDKLCDESEAEALGETGFIFCQADKVHFKLLK</sequence>
<organism evidence="2">
    <name type="scientific">marine metagenome</name>
    <dbReference type="NCBI Taxonomy" id="408172"/>
    <lineage>
        <taxon>unclassified sequences</taxon>
        <taxon>metagenomes</taxon>
        <taxon>ecological metagenomes</taxon>
    </lineage>
</organism>
<evidence type="ECO:0008006" key="3">
    <source>
        <dbReference type="Google" id="ProtNLM"/>
    </source>
</evidence>
<feature type="transmembrane region" description="Helical" evidence="1">
    <location>
        <begin position="430"/>
        <end position="449"/>
    </location>
</feature>
<feature type="transmembrane region" description="Helical" evidence="1">
    <location>
        <begin position="276"/>
        <end position="292"/>
    </location>
</feature>
<protein>
    <recommendedName>
        <fullName evidence="3">Glycosyltransferase RgtA/B/C/D-like domain-containing protein</fullName>
    </recommendedName>
</protein>
<evidence type="ECO:0000256" key="1">
    <source>
        <dbReference type="SAM" id="Phobius"/>
    </source>
</evidence>
<proteinExistence type="predicted"/>
<feature type="transmembrane region" description="Helical" evidence="1">
    <location>
        <begin position="395"/>
        <end position="418"/>
    </location>
</feature>
<feature type="transmembrane region" description="Helical" evidence="1">
    <location>
        <begin position="220"/>
        <end position="240"/>
    </location>
</feature>
<keyword evidence="1" id="KW-0812">Transmembrane</keyword>
<reference evidence="2" key="1">
    <citation type="submission" date="2018-05" db="EMBL/GenBank/DDBJ databases">
        <authorList>
            <person name="Lanie J.A."/>
            <person name="Ng W.-L."/>
            <person name="Kazmierczak K.M."/>
            <person name="Andrzejewski T.M."/>
            <person name="Davidsen T.M."/>
            <person name="Wayne K.J."/>
            <person name="Tettelin H."/>
            <person name="Glass J.I."/>
            <person name="Rusch D."/>
            <person name="Podicherti R."/>
            <person name="Tsui H.-C.T."/>
            <person name="Winkler M.E."/>
        </authorList>
    </citation>
    <scope>NUCLEOTIDE SEQUENCE</scope>
</reference>
<dbReference type="EMBL" id="UINC01009906">
    <property type="protein sequence ID" value="SVA44286.1"/>
    <property type="molecule type" value="Genomic_DNA"/>
</dbReference>
<evidence type="ECO:0000313" key="2">
    <source>
        <dbReference type="EMBL" id="SVA44286.1"/>
    </source>
</evidence>
<feature type="transmembrane region" description="Helical" evidence="1">
    <location>
        <begin position="6"/>
        <end position="22"/>
    </location>
</feature>
<keyword evidence="1" id="KW-1133">Transmembrane helix</keyword>
<dbReference type="AlphaFoldDB" id="A0A381VVF0"/>
<feature type="transmembrane region" description="Helical" evidence="1">
    <location>
        <begin position="365"/>
        <end position="383"/>
    </location>
</feature>
<feature type="transmembrane region" description="Helical" evidence="1">
    <location>
        <begin position="304"/>
        <end position="324"/>
    </location>
</feature>